<dbReference type="InterPro" id="IPR016135">
    <property type="entry name" value="UBQ-conjugating_enzyme/RWD"/>
</dbReference>
<feature type="region of interest" description="Disordered" evidence="2">
    <location>
        <begin position="69"/>
        <end position="127"/>
    </location>
</feature>
<keyword evidence="5" id="KW-1185">Reference proteome</keyword>
<feature type="domain" description="UBC core" evidence="3">
    <location>
        <begin position="235"/>
        <end position="391"/>
    </location>
</feature>
<dbReference type="PROSITE" id="PS50127">
    <property type="entry name" value="UBC_2"/>
    <property type="match status" value="1"/>
</dbReference>
<dbReference type="AlphaFoldDB" id="A0A4D6ME77"/>
<dbReference type="Pfam" id="PF00179">
    <property type="entry name" value="UQ_con"/>
    <property type="match status" value="1"/>
</dbReference>
<reference evidence="4 5" key="1">
    <citation type="submission" date="2019-04" db="EMBL/GenBank/DDBJ databases">
        <title>An improved genome assembly and genetic linkage map for asparagus bean, Vigna unguiculata ssp. sesquipedialis.</title>
        <authorList>
            <person name="Xia Q."/>
            <person name="Zhang R."/>
            <person name="Dong Y."/>
        </authorList>
    </citation>
    <scope>NUCLEOTIDE SEQUENCE [LARGE SCALE GENOMIC DNA]</scope>
    <source>
        <tissue evidence="4">Leaf</tissue>
    </source>
</reference>
<dbReference type="InterPro" id="IPR056440">
    <property type="entry name" value="Zn-ribbon_GIR1"/>
</dbReference>
<evidence type="ECO:0000259" key="3">
    <source>
        <dbReference type="PROSITE" id="PS50127"/>
    </source>
</evidence>
<feature type="compositionally biased region" description="Low complexity" evidence="2">
    <location>
        <begin position="96"/>
        <end position="114"/>
    </location>
</feature>
<proteinExistence type="predicted"/>
<evidence type="ECO:0000313" key="5">
    <source>
        <dbReference type="Proteomes" id="UP000501690"/>
    </source>
</evidence>
<protein>
    <submittedName>
        <fullName evidence="4">Ubiquitin-conjugating enzyme E2 variant</fullName>
    </submittedName>
</protein>
<dbReference type="Pfam" id="PF24747">
    <property type="entry name" value="Zn-ribbon_GIR1"/>
    <property type="match status" value="1"/>
</dbReference>
<dbReference type="CDD" id="cd23807">
    <property type="entry name" value="UEV_UBE2V"/>
    <property type="match status" value="1"/>
</dbReference>
<dbReference type="FunFam" id="3.10.110.10:FF:000019">
    <property type="entry name" value="Ubiquitin-conjugating enzyme E2 variant 1C"/>
    <property type="match status" value="1"/>
</dbReference>
<dbReference type="PANTHER" id="PTHR33177:SF74">
    <property type="entry name" value="PROTEIN GL2-INTERACTING REPRESSOR 1"/>
    <property type="match status" value="1"/>
</dbReference>
<gene>
    <name evidence="4" type="ORF">DEO72_LG6g2810</name>
</gene>
<dbReference type="EMBL" id="CP039350">
    <property type="protein sequence ID" value="QCD98094.1"/>
    <property type="molecule type" value="Genomic_DNA"/>
</dbReference>
<comment type="subunit">
    <text evidence="1">Heterodimer with UBC35 or UBC36.</text>
</comment>
<evidence type="ECO:0000256" key="2">
    <source>
        <dbReference type="SAM" id="MobiDB-lite"/>
    </source>
</evidence>
<name>A0A4D6ME77_VIGUN</name>
<dbReference type="Proteomes" id="UP000501690">
    <property type="component" value="Linkage Group LG6"/>
</dbReference>
<accession>A0A4D6ME77</accession>
<dbReference type="InterPro" id="IPR000608">
    <property type="entry name" value="UBC"/>
</dbReference>
<dbReference type="InterPro" id="IPR055281">
    <property type="entry name" value="GIR1-2/SIED1"/>
</dbReference>
<dbReference type="SUPFAM" id="SSF54495">
    <property type="entry name" value="UBC-like"/>
    <property type="match status" value="1"/>
</dbReference>
<evidence type="ECO:0000313" key="4">
    <source>
        <dbReference type="EMBL" id="QCD98094.1"/>
    </source>
</evidence>
<sequence>MFHRSLPGSVVALSNHDQVDDRKYSLLGFNGDNNVFRRINGGVTITPRDPVMSVGRWTWIVLSKNTAMSRRNGSGPQLDLKLNLSPPRVDRRLDSPTRSVTASPTSPPSSCVSSELNQEDKNYSNSPEATSMVLVGCPRCLMYVMLSEDDPKCPKCKSTVLLDFLHDTKNPTIRRRATEIETNTRTAKIETIRNLPSIFAYADSPFRQTFRYFDQIHHNCSSMTLGSAGSSVVVPRNFRLLEELEKGEKGIGDGTVSYGMDDGDDIYMRSWTGTIIGPYNTVHEGRIYQLKLFCDKDYPEKPPTVRFHSRINMTCVNHETGVVESKKFGLLANWQRRFTMEDILTQLKKEMAASHNRKLIQPPEEFELNIAANRSVKYVGALFNRDRSCKSVNQVKID</sequence>
<organism evidence="4 5">
    <name type="scientific">Vigna unguiculata</name>
    <name type="common">Cowpea</name>
    <dbReference type="NCBI Taxonomy" id="3917"/>
    <lineage>
        <taxon>Eukaryota</taxon>
        <taxon>Viridiplantae</taxon>
        <taxon>Streptophyta</taxon>
        <taxon>Embryophyta</taxon>
        <taxon>Tracheophyta</taxon>
        <taxon>Spermatophyta</taxon>
        <taxon>Magnoliopsida</taxon>
        <taxon>eudicotyledons</taxon>
        <taxon>Gunneridae</taxon>
        <taxon>Pentapetalae</taxon>
        <taxon>rosids</taxon>
        <taxon>fabids</taxon>
        <taxon>Fabales</taxon>
        <taxon>Fabaceae</taxon>
        <taxon>Papilionoideae</taxon>
        <taxon>50 kb inversion clade</taxon>
        <taxon>NPAAA clade</taxon>
        <taxon>indigoferoid/millettioid clade</taxon>
        <taxon>Phaseoleae</taxon>
        <taxon>Vigna</taxon>
    </lineage>
</organism>
<evidence type="ECO:0000256" key="1">
    <source>
        <dbReference type="ARBA" id="ARBA00065118"/>
    </source>
</evidence>
<dbReference type="PANTHER" id="PTHR33177">
    <property type="entry name" value="PUTATIVE-RELATED"/>
    <property type="match status" value="1"/>
</dbReference>
<dbReference type="Gene3D" id="3.10.110.10">
    <property type="entry name" value="Ubiquitin Conjugating Enzyme"/>
    <property type="match status" value="1"/>
</dbReference>
<dbReference type="SMART" id="SM00212">
    <property type="entry name" value="UBCc"/>
    <property type="match status" value="1"/>
</dbReference>